<evidence type="ECO:0000313" key="3">
    <source>
        <dbReference type="Proteomes" id="UP000465622"/>
    </source>
</evidence>
<keyword evidence="1" id="KW-0812">Transmembrane</keyword>
<organism evidence="2 3">
    <name type="scientific">Mycolicibacterium mageritense</name>
    <name type="common">Mycobacterium mageritense</name>
    <dbReference type="NCBI Taxonomy" id="53462"/>
    <lineage>
        <taxon>Bacteria</taxon>
        <taxon>Bacillati</taxon>
        <taxon>Actinomycetota</taxon>
        <taxon>Actinomycetes</taxon>
        <taxon>Mycobacteriales</taxon>
        <taxon>Mycobacteriaceae</taxon>
        <taxon>Mycolicibacterium</taxon>
    </lineage>
</organism>
<keyword evidence="1" id="KW-1133">Transmembrane helix</keyword>
<evidence type="ECO:0000256" key="1">
    <source>
        <dbReference type="SAM" id="Phobius"/>
    </source>
</evidence>
<keyword evidence="3" id="KW-1185">Reference proteome</keyword>
<evidence type="ECO:0008006" key="4">
    <source>
        <dbReference type="Google" id="ProtNLM"/>
    </source>
</evidence>
<protein>
    <recommendedName>
        <fullName evidence="4">SMODS and SLOG-associating 2TM effector domain-containing protein</fullName>
    </recommendedName>
</protein>
<keyword evidence="1" id="KW-0472">Membrane</keyword>
<proteinExistence type="predicted"/>
<dbReference type="InterPro" id="IPR046719">
    <property type="entry name" value="DUF6611"/>
</dbReference>
<dbReference type="EMBL" id="AP022567">
    <property type="protein sequence ID" value="BBX32827.1"/>
    <property type="molecule type" value="Genomic_DNA"/>
</dbReference>
<sequence>MRLAAVEWVDVVGITVVLSHVSGPWTALTLATVVFLGTGIAVYVAAGDTARTARTVSAVWLAAHETVPSELHRTLQHLAHTLSDAEGRHRDGLMSKAEYEHTCWQVYDELAGERFVPANDPSSRQARTWASAATLADSYHR</sequence>
<accession>A0ABM7HQL0</accession>
<gene>
    <name evidence="2" type="ORF">MMAGJ_21090</name>
</gene>
<evidence type="ECO:0000313" key="2">
    <source>
        <dbReference type="EMBL" id="BBX32827.1"/>
    </source>
</evidence>
<feature type="transmembrane region" description="Helical" evidence="1">
    <location>
        <begin position="25"/>
        <end position="46"/>
    </location>
</feature>
<reference evidence="2 3" key="1">
    <citation type="journal article" date="2019" name="Emerg. Microbes Infect.">
        <title>Comprehensive subspecies identification of 175 nontuberculous mycobacteria species based on 7547 genomic profiles.</title>
        <authorList>
            <person name="Matsumoto Y."/>
            <person name="Kinjo T."/>
            <person name="Motooka D."/>
            <person name="Nabeya D."/>
            <person name="Jung N."/>
            <person name="Uechi K."/>
            <person name="Horii T."/>
            <person name="Iida T."/>
            <person name="Fujita J."/>
            <person name="Nakamura S."/>
        </authorList>
    </citation>
    <scope>NUCLEOTIDE SEQUENCE [LARGE SCALE GENOMIC DNA]</scope>
    <source>
        <strain evidence="2 3">JCM 12375</strain>
    </source>
</reference>
<dbReference type="Proteomes" id="UP000465622">
    <property type="component" value="Chromosome"/>
</dbReference>
<name>A0ABM7HQL0_MYCME</name>
<dbReference type="Pfam" id="PF20315">
    <property type="entry name" value="DUF6611"/>
    <property type="match status" value="1"/>
</dbReference>